<dbReference type="InterPro" id="IPR037401">
    <property type="entry name" value="SnoaL-like"/>
</dbReference>
<dbReference type="AlphaFoldDB" id="A0A556A832"/>
<proteinExistence type="predicted"/>
<dbReference type="CDD" id="cd00531">
    <property type="entry name" value="NTF2_like"/>
    <property type="match status" value="1"/>
</dbReference>
<name>A0A556A832_9BURK</name>
<dbReference type="RefSeq" id="WP_143951153.1">
    <property type="nucleotide sequence ID" value="NZ_BAABMB010000005.1"/>
</dbReference>
<protein>
    <recommendedName>
        <fullName evidence="1">SnoaL-like domain-containing protein</fullName>
    </recommendedName>
</protein>
<dbReference type="Pfam" id="PF13577">
    <property type="entry name" value="SnoaL_4"/>
    <property type="match status" value="1"/>
</dbReference>
<dbReference type="SUPFAM" id="SSF54427">
    <property type="entry name" value="NTF2-like"/>
    <property type="match status" value="1"/>
</dbReference>
<accession>A0A556A832</accession>
<gene>
    <name evidence="2" type="ORF">FOZ76_25825</name>
</gene>
<dbReference type="Proteomes" id="UP000318405">
    <property type="component" value="Unassembled WGS sequence"/>
</dbReference>
<keyword evidence="3" id="KW-1185">Reference proteome</keyword>
<organism evidence="2 3">
    <name type="scientific">Verticiella sediminum</name>
    <dbReference type="NCBI Taxonomy" id="1247510"/>
    <lineage>
        <taxon>Bacteria</taxon>
        <taxon>Pseudomonadati</taxon>
        <taxon>Pseudomonadota</taxon>
        <taxon>Betaproteobacteria</taxon>
        <taxon>Burkholderiales</taxon>
        <taxon>Alcaligenaceae</taxon>
        <taxon>Verticiella</taxon>
    </lineage>
</organism>
<dbReference type="Gene3D" id="3.10.450.50">
    <property type="match status" value="1"/>
</dbReference>
<dbReference type="InterPro" id="IPR032710">
    <property type="entry name" value="NTF2-like_dom_sf"/>
</dbReference>
<evidence type="ECO:0000313" key="3">
    <source>
        <dbReference type="Proteomes" id="UP000318405"/>
    </source>
</evidence>
<dbReference type="OrthoDB" id="7432584at2"/>
<sequence>MTRQPNATLVRDFATWAAVNEALQGYADALDRADLDALLSFFDPQARWIYSPTAEHKGHGEIRSFFEERLSVFQRTSHNVSPPVVHTLPDSELLQSTAYFVAEHQLVDAGRYRVFGRYIDKIRIQDGMAMICERSVLAHVTEGTDRTYRMLQRNSA</sequence>
<comment type="caution">
    <text evidence="2">The sequence shown here is derived from an EMBL/GenBank/DDBJ whole genome shotgun (WGS) entry which is preliminary data.</text>
</comment>
<evidence type="ECO:0000259" key="1">
    <source>
        <dbReference type="Pfam" id="PF13577"/>
    </source>
</evidence>
<evidence type="ECO:0000313" key="2">
    <source>
        <dbReference type="EMBL" id="TSH89037.1"/>
    </source>
</evidence>
<dbReference type="EMBL" id="VLTJ01000042">
    <property type="protein sequence ID" value="TSH89037.1"/>
    <property type="molecule type" value="Genomic_DNA"/>
</dbReference>
<feature type="domain" description="SnoaL-like" evidence="1">
    <location>
        <begin position="17"/>
        <end position="134"/>
    </location>
</feature>
<reference evidence="2 3" key="1">
    <citation type="submission" date="2019-07" db="EMBL/GenBank/DDBJ databases">
        <title>Qingshengfaniella alkalisoli gen. nov., sp. nov., isolated from saline soil.</title>
        <authorList>
            <person name="Xu L."/>
            <person name="Huang X.-X."/>
            <person name="Sun J.-Q."/>
        </authorList>
    </citation>
    <scope>NUCLEOTIDE SEQUENCE [LARGE SCALE GENOMIC DNA]</scope>
    <source>
        <strain evidence="2 3">DSM 27279</strain>
    </source>
</reference>